<dbReference type="KEGG" id="dol:Dole_1145"/>
<dbReference type="CAZy" id="GH31">
    <property type="family name" value="Glycoside Hydrolase Family 31"/>
</dbReference>
<feature type="chain" id="PRO_5002734070" evidence="3">
    <location>
        <begin position="24"/>
        <end position="739"/>
    </location>
</feature>
<dbReference type="EMBL" id="CP000859">
    <property type="protein sequence ID" value="ABW66951.1"/>
    <property type="molecule type" value="Genomic_DNA"/>
</dbReference>
<feature type="domain" description="Glycoside hydrolase family 31 N-terminal" evidence="5">
    <location>
        <begin position="161"/>
        <end position="263"/>
    </location>
</feature>
<dbReference type="eggNOG" id="COG1501">
    <property type="taxonomic scope" value="Bacteria"/>
</dbReference>
<dbReference type="PANTHER" id="PTHR46959">
    <property type="entry name" value="SULFOQUINOVOSIDASE"/>
    <property type="match status" value="1"/>
</dbReference>
<dbReference type="Proteomes" id="UP000008561">
    <property type="component" value="Chromosome"/>
</dbReference>
<dbReference type="Gene3D" id="2.60.40.1180">
    <property type="entry name" value="Golgi alpha-mannosidase II"/>
    <property type="match status" value="1"/>
</dbReference>
<protein>
    <submittedName>
        <fullName evidence="7">Glycoside hydrolase family 31</fullName>
    </submittedName>
</protein>
<dbReference type="AlphaFoldDB" id="A8ZXJ3"/>
<dbReference type="SUPFAM" id="SSF74650">
    <property type="entry name" value="Galactose mutarotase-like"/>
    <property type="match status" value="1"/>
</dbReference>
<dbReference type="InterPro" id="IPR025887">
    <property type="entry name" value="Glyco_hydro_31_N_dom"/>
</dbReference>
<keyword evidence="2" id="KW-0326">Glycosidase</keyword>
<keyword evidence="3" id="KW-0732">Signal</keyword>
<feature type="signal peptide" evidence="3">
    <location>
        <begin position="1"/>
        <end position="23"/>
    </location>
</feature>
<accession>A8ZXJ3</accession>
<sequence>MQFFMTIVSVFFSLSMVAQPLFAMAPAPPPPSLRSQYVVSGNNVSAVVETRPFRLLIKDGGGRTVLASINSNTPIFNPDCNYCEPDLMGEFWSFPPIICDSYHPLHFEIGGPETFDFIDLLVVEPMQVYRDAKLCFATDVIKVSDSGNGKKFKLKTTKDNTTVDVLVEPDPSGVKAIRISATVNDPRAQNISFAFTSHHNESFYGFGGRRGTLDQKGHALYSWTMDAMAQNAIVGKYSLSRAYGPQALFYSSEDYGFLLENSELARFYMGNDREDAWKVNVSSNSAAFVVSAGDHKQNIESITAINGRHRPIPDWAKGLIFAQRSPITLIGDAEPGAYFRDAMAYLQKLTELNIETSGYLIEAWASSANLTKAELDLLLAELNRLDIKPLTYMRMMLTDDSLNTEDPEIYYQAYDNGYMPTRADGSPYAYPVLMAPTSVTDYTNPFALDWWEQRVTGMLDLGSGGFMFDFGEQVRPDMQFYNGETGRSMHNRLPVLGNKETARIVDDYEQAHPGRDIFFFTRANYSGRPGSAAYENAQFLGDNTQSWDAGTGLKSVLPDILNRSLGGAYNTTTDIGGYWDLYGVAGKELFIRWTQLATFGSVFRLHNSPFTPLKTPWSYDDETVRIFKSVLAQRKKAMPYMNTLWETAAATGLPLWRPMWLEFPDDDRFRNEMGQFMLGDKVLVAPVLDRGKRTKSVKLPEGCWQYINTGKVYQGGQTVIVGAPLDVLPCFFRCGESPF</sequence>
<evidence type="ECO:0000256" key="1">
    <source>
        <dbReference type="ARBA" id="ARBA00007806"/>
    </source>
</evidence>
<dbReference type="Gene3D" id="3.20.20.80">
    <property type="entry name" value="Glycosidases"/>
    <property type="match status" value="1"/>
</dbReference>
<dbReference type="Pfam" id="PF13802">
    <property type="entry name" value="Gal_mutarotas_2"/>
    <property type="match status" value="1"/>
</dbReference>
<dbReference type="InterPro" id="IPR052990">
    <property type="entry name" value="Sulfoquinovosidase_GH31"/>
</dbReference>
<dbReference type="InterPro" id="IPR011013">
    <property type="entry name" value="Gal_mutarotase_sf_dom"/>
</dbReference>
<keyword evidence="2 7" id="KW-0378">Hydrolase</keyword>
<proteinExistence type="inferred from homology"/>
<dbReference type="OrthoDB" id="176168at2"/>
<dbReference type="SUPFAM" id="SSF51011">
    <property type="entry name" value="Glycosyl hydrolase domain"/>
    <property type="match status" value="1"/>
</dbReference>
<evidence type="ECO:0000256" key="2">
    <source>
        <dbReference type="RuleBase" id="RU361185"/>
    </source>
</evidence>
<keyword evidence="8" id="KW-1185">Reference proteome</keyword>
<dbReference type="Gene3D" id="2.60.40.1760">
    <property type="entry name" value="glycosyl hydrolase (family 31)"/>
    <property type="match status" value="1"/>
</dbReference>
<dbReference type="GO" id="GO:0030246">
    <property type="term" value="F:carbohydrate binding"/>
    <property type="evidence" value="ECO:0007669"/>
    <property type="project" value="InterPro"/>
</dbReference>
<reference evidence="7 8" key="1">
    <citation type="submission" date="2007-10" db="EMBL/GenBank/DDBJ databases">
        <title>Complete sequence of Desulfococcus oleovorans Hxd3.</title>
        <authorList>
            <consortium name="US DOE Joint Genome Institute"/>
            <person name="Copeland A."/>
            <person name="Lucas S."/>
            <person name="Lapidus A."/>
            <person name="Barry K."/>
            <person name="Glavina del Rio T."/>
            <person name="Dalin E."/>
            <person name="Tice H."/>
            <person name="Pitluck S."/>
            <person name="Kiss H."/>
            <person name="Brettin T."/>
            <person name="Bruce D."/>
            <person name="Detter J.C."/>
            <person name="Han C."/>
            <person name="Schmutz J."/>
            <person name="Larimer F."/>
            <person name="Land M."/>
            <person name="Hauser L."/>
            <person name="Kyrpides N."/>
            <person name="Kim E."/>
            <person name="Wawrik B."/>
            <person name="Richardson P."/>
        </authorList>
    </citation>
    <scope>NUCLEOTIDE SEQUENCE [LARGE SCALE GENOMIC DNA]</scope>
    <source>
        <strain evidence="8">DSM 6200 / JCM 39069 / Hxd3</strain>
    </source>
</reference>
<organism evidence="7 8">
    <name type="scientific">Desulfosudis oleivorans (strain DSM 6200 / JCM 39069 / Hxd3)</name>
    <name type="common">Desulfococcus oleovorans</name>
    <dbReference type="NCBI Taxonomy" id="96561"/>
    <lineage>
        <taxon>Bacteria</taxon>
        <taxon>Pseudomonadati</taxon>
        <taxon>Thermodesulfobacteriota</taxon>
        <taxon>Desulfobacteria</taxon>
        <taxon>Desulfobacterales</taxon>
        <taxon>Desulfosudaceae</taxon>
        <taxon>Desulfosudis</taxon>
    </lineage>
</organism>
<dbReference type="GO" id="GO:0005975">
    <property type="term" value="P:carbohydrate metabolic process"/>
    <property type="evidence" value="ECO:0007669"/>
    <property type="project" value="InterPro"/>
</dbReference>
<dbReference type="PANTHER" id="PTHR46959:SF2">
    <property type="entry name" value="SULFOQUINOVOSIDASE"/>
    <property type="match status" value="1"/>
</dbReference>
<name>A8ZXJ3_DESOH</name>
<evidence type="ECO:0000259" key="4">
    <source>
        <dbReference type="Pfam" id="PF01055"/>
    </source>
</evidence>
<evidence type="ECO:0000313" key="7">
    <source>
        <dbReference type="EMBL" id="ABW66951.1"/>
    </source>
</evidence>
<feature type="domain" description="Glycosyl hydrolase family 31 C-terminal" evidence="6">
    <location>
        <begin position="652"/>
        <end position="735"/>
    </location>
</feature>
<dbReference type="InterPro" id="IPR000322">
    <property type="entry name" value="Glyco_hydro_31_TIM"/>
</dbReference>
<evidence type="ECO:0000313" key="8">
    <source>
        <dbReference type="Proteomes" id="UP000008561"/>
    </source>
</evidence>
<gene>
    <name evidence="7" type="ordered locus">Dole_1145</name>
</gene>
<feature type="domain" description="Glycoside hydrolase family 31 TIM barrel" evidence="4">
    <location>
        <begin position="399"/>
        <end position="644"/>
    </location>
</feature>
<evidence type="ECO:0000256" key="3">
    <source>
        <dbReference type="SAM" id="SignalP"/>
    </source>
</evidence>
<dbReference type="InterPro" id="IPR013780">
    <property type="entry name" value="Glyco_hydro_b"/>
</dbReference>
<dbReference type="HOGENOM" id="CLU_376345_0_0_7"/>
<dbReference type="STRING" id="96561.Dole_1145"/>
<dbReference type="Pfam" id="PF01055">
    <property type="entry name" value="Glyco_hydro_31_2nd"/>
    <property type="match status" value="1"/>
</dbReference>
<evidence type="ECO:0000259" key="5">
    <source>
        <dbReference type="Pfam" id="PF13802"/>
    </source>
</evidence>
<dbReference type="GO" id="GO:0004553">
    <property type="term" value="F:hydrolase activity, hydrolyzing O-glycosyl compounds"/>
    <property type="evidence" value="ECO:0007669"/>
    <property type="project" value="InterPro"/>
</dbReference>
<dbReference type="InterPro" id="IPR048395">
    <property type="entry name" value="Glyco_hydro_31_C"/>
</dbReference>
<dbReference type="CDD" id="cd14752">
    <property type="entry name" value="GH31_N"/>
    <property type="match status" value="1"/>
</dbReference>
<dbReference type="SUPFAM" id="SSF51445">
    <property type="entry name" value="(Trans)glycosidases"/>
    <property type="match status" value="1"/>
</dbReference>
<comment type="similarity">
    <text evidence="1 2">Belongs to the glycosyl hydrolase 31 family.</text>
</comment>
<dbReference type="Pfam" id="PF21365">
    <property type="entry name" value="Glyco_hydro_31_3rd"/>
    <property type="match status" value="1"/>
</dbReference>
<evidence type="ECO:0000259" key="6">
    <source>
        <dbReference type="Pfam" id="PF21365"/>
    </source>
</evidence>
<dbReference type="InterPro" id="IPR017853">
    <property type="entry name" value="GH"/>
</dbReference>